<dbReference type="SUPFAM" id="SSF53474">
    <property type="entry name" value="alpha/beta-Hydrolases"/>
    <property type="match status" value="1"/>
</dbReference>
<dbReference type="PANTHER" id="PTHR11802">
    <property type="entry name" value="SERINE PROTEASE FAMILY S10 SERINE CARBOXYPEPTIDASE"/>
    <property type="match status" value="1"/>
</dbReference>
<evidence type="ECO:0000313" key="6">
    <source>
        <dbReference type="EMBL" id="EOZ98712.1"/>
    </source>
</evidence>
<dbReference type="STRING" id="1189612.A33Q_1366"/>
<evidence type="ECO:0000256" key="3">
    <source>
        <dbReference type="ARBA" id="ARBA00022729"/>
    </source>
</evidence>
<dbReference type="EMBL" id="ALWO02000023">
    <property type="protein sequence ID" value="EOZ98712.1"/>
    <property type="molecule type" value="Genomic_DNA"/>
</dbReference>
<dbReference type="AlphaFoldDB" id="S2DI85"/>
<evidence type="ECO:0000256" key="2">
    <source>
        <dbReference type="ARBA" id="ARBA00022670"/>
    </source>
</evidence>
<dbReference type="Pfam" id="PF00450">
    <property type="entry name" value="Peptidase_S10"/>
    <property type="match status" value="1"/>
</dbReference>
<evidence type="ECO:0000256" key="4">
    <source>
        <dbReference type="ARBA" id="ARBA00022801"/>
    </source>
</evidence>
<keyword evidence="2" id="KW-0645">Protease</keyword>
<dbReference type="eggNOG" id="COG2939">
    <property type="taxonomic scope" value="Bacteria"/>
</dbReference>
<gene>
    <name evidence="6" type="ORF">A33Q_1366</name>
</gene>
<accession>S2DI85</accession>
<dbReference type="GO" id="GO:0004185">
    <property type="term" value="F:serine-type carboxypeptidase activity"/>
    <property type="evidence" value="ECO:0007669"/>
    <property type="project" value="InterPro"/>
</dbReference>
<keyword evidence="4" id="KW-0378">Hydrolase</keyword>
<keyword evidence="1 6" id="KW-0121">Carboxypeptidase</keyword>
<keyword evidence="5" id="KW-0325">Glycoprotein</keyword>
<evidence type="ECO:0000313" key="7">
    <source>
        <dbReference type="Proteomes" id="UP000006073"/>
    </source>
</evidence>
<sequence length="510" mass="58111">MIDNKFMIQRLFIACLLYLGSAGSLLFAQGISAAATPNQLIMQELEVSEKDHNIQAGGKNLSYKTTAGFMHMSNEQGKDKAKFYFTAYTLKNVSNPQDRPITFVFNGGPGSSSVWLHMGGLGPRMIEMTEDGEALPPPYNVIDNPNTWLDKTDLVFIDPIETGYSRPAEGEDKKQFLGYVEDIASVGDFIRAYVSEFQRWNSPKFLSGESYGTTRAAGLSGYLQDRYGMYLNGIIMISAVTNFATLNFTKGHDLPFIMYLPTYAAIAEYHKMLPQEIGDLDAFIEEVRQYAKGEYATMLMKGDQLTASDKQKLADKLHQYTGLSKDYLENTHYRIHISRFVKELLRGQKQTVGRLDGRILGLDYDHAGEGFEFDPSYSKAIYGPYSMAINDYVRRELGFETNLAYEILTGRVRPWNYNNVQNQYLNNSETLRNAIHKNPYLKVMFINGYYDLATPFFATEYTVDHMMVAPELRDNISMKYYESGHMVYIHKPSLEKMTVDVRSFYDEVLK</sequence>
<dbReference type="Gene3D" id="3.40.50.1820">
    <property type="entry name" value="alpha/beta hydrolase"/>
    <property type="match status" value="1"/>
</dbReference>
<name>S2DI85_INDAL</name>
<evidence type="ECO:0000256" key="1">
    <source>
        <dbReference type="ARBA" id="ARBA00022645"/>
    </source>
</evidence>
<proteinExistence type="predicted"/>
<keyword evidence="3" id="KW-0732">Signal</keyword>
<keyword evidence="7" id="KW-1185">Reference proteome</keyword>
<comment type="caution">
    <text evidence="6">The sequence shown here is derived from an EMBL/GenBank/DDBJ whole genome shotgun (WGS) entry which is preliminary data.</text>
</comment>
<evidence type="ECO:0000256" key="5">
    <source>
        <dbReference type="ARBA" id="ARBA00023180"/>
    </source>
</evidence>
<dbReference type="InterPro" id="IPR029058">
    <property type="entry name" value="AB_hydrolase_fold"/>
</dbReference>
<organism evidence="6 7">
    <name type="scientific">Indibacter alkaliphilus (strain CCUG 57479 / KCTC 22604 / LW1)</name>
    <dbReference type="NCBI Taxonomy" id="1189612"/>
    <lineage>
        <taxon>Bacteria</taxon>
        <taxon>Pseudomonadati</taxon>
        <taxon>Bacteroidota</taxon>
        <taxon>Cytophagia</taxon>
        <taxon>Cytophagales</taxon>
        <taxon>Cyclobacteriaceae</taxon>
    </lineage>
</organism>
<dbReference type="InterPro" id="IPR001563">
    <property type="entry name" value="Peptidase_S10"/>
</dbReference>
<dbReference type="GO" id="GO:0006508">
    <property type="term" value="P:proteolysis"/>
    <property type="evidence" value="ECO:0007669"/>
    <property type="project" value="UniProtKB-KW"/>
</dbReference>
<dbReference type="Proteomes" id="UP000006073">
    <property type="component" value="Unassembled WGS sequence"/>
</dbReference>
<reference evidence="6 7" key="1">
    <citation type="journal article" date="2013" name="Genome Announc.">
        <title>Draft Genome Sequence of Indibacter alkaliphilus Strain LW1T, Isolated from Lonar Lake, a Haloalkaline Lake in the Buldana District of Maharashtra, India.</title>
        <authorList>
            <person name="Singh A."/>
            <person name="Kumar Jangir P."/>
            <person name="Sharma R."/>
            <person name="Singh A."/>
            <person name="Kumar Pinnaka A."/>
            <person name="Shivaji S."/>
        </authorList>
    </citation>
    <scope>NUCLEOTIDE SEQUENCE [LARGE SCALE GENOMIC DNA]</scope>
    <source>
        <strain evidence="7">CCUG 57479 / KCTC 22604 / LW1</strain>
    </source>
</reference>
<dbReference type="PANTHER" id="PTHR11802:SF3">
    <property type="entry name" value="RETINOID-INDUCIBLE SERINE CARBOXYPEPTIDASE"/>
    <property type="match status" value="1"/>
</dbReference>
<protein>
    <submittedName>
        <fullName evidence="6">Carboxypeptidase-related protein</fullName>
    </submittedName>
</protein>